<evidence type="ECO:0000256" key="2">
    <source>
        <dbReference type="SAM" id="SignalP"/>
    </source>
</evidence>
<dbReference type="Proteomes" id="UP000041254">
    <property type="component" value="Unassembled WGS sequence"/>
</dbReference>
<accession>A0A0G4ENQ7</accession>
<evidence type="ECO:0000256" key="1">
    <source>
        <dbReference type="SAM" id="MobiDB-lite"/>
    </source>
</evidence>
<proteinExistence type="predicted"/>
<evidence type="ECO:0000313" key="4">
    <source>
        <dbReference type="Proteomes" id="UP000041254"/>
    </source>
</evidence>
<gene>
    <name evidence="3" type="ORF">Vbra_5279</name>
</gene>
<reference evidence="3 4" key="1">
    <citation type="submission" date="2014-11" db="EMBL/GenBank/DDBJ databases">
        <authorList>
            <person name="Zhu J."/>
            <person name="Qi W."/>
            <person name="Song R."/>
        </authorList>
    </citation>
    <scope>NUCLEOTIDE SEQUENCE [LARGE SCALE GENOMIC DNA]</scope>
</reference>
<sequence>MMVLSGYLVILLIIIPSCSASASLESLRLRSGGSLALQLGTANETDAANATEGLHQAHKGADLQAKTHGGQSVQQCPGMSPAVVAQPACHFAHAQCGRGAVDPSVPSVTQGSLNCVTAQAFWGLSACLTDGECGVRCVSHAHLYIQFCGRDHNGDHGHCTSVQFYEAFREGLEMQCGARIPHRQLANWRPTAPPAPRSGHVPSLGL</sequence>
<dbReference type="AlphaFoldDB" id="A0A0G4ENQ7"/>
<dbReference type="VEuPathDB" id="CryptoDB:Vbra_5279"/>
<keyword evidence="2" id="KW-0732">Signal</keyword>
<dbReference type="InParanoid" id="A0A0G4ENQ7"/>
<dbReference type="EMBL" id="CDMY01000271">
    <property type="protein sequence ID" value="CEL98493.1"/>
    <property type="molecule type" value="Genomic_DNA"/>
</dbReference>
<name>A0A0G4ENQ7_VITBC</name>
<evidence type="ECO:0000313" key="3">
    <source>
        <dbReference type="EMBL" id="CEL98493.1"/>
    </source>
</evidence>
<feature type="region of interest" description="Disordered" evidence="1">
    <location>
        <begin position="187"/>
        <end position="206"/>
    </location>
</feature>
<protein>
    <submittedName>
        <fullName evidence="3">Uncharacterized protein</fullName>
    </submittedName>
</protein>
<keyword evidence="4" id="KW-1185">Reference proteome</keyword>
<feature type="chain" id="PRO_5005187917" evidence="2">
    <location>
        <begin position="21"/>
        <end position="206"/>
    </location>
</feature>
<organism evidence="3 4">
    <name type="scientific">Vitrella brassicaformis (strain CCMP3155)</name>
    <dbReference type="NCBI Taxonomy" id="1169540"/>
    <lineage>
        <taxon>Eukaryota</taxon>
        <taxon>Sar</taxon>
        <taxon>Alveolata</taxon>
        <taxon>Colpodellida</taxon>
        <taxon>Vitrellaceae</taxon>
        <taxon>Vitrella</taxon>
    </lineage>
</organism>
<feature type="signal peptide" evidence="2">
    <location>
        <begin position="1"/>
        <end position="20"/>
    </location>
</feature>